<name>A0A4C1ZU18_EUMVA</name>
<organism evidence="1 2">
    <name type="scientific">Eumeta variegata</name>
    <name type="common">Bagworm moth</name>
    <name type="synonym">Eumeta japonica</name>
    <dbReference type="NCBI Taxonomy" id="151549"/>
    <lineage>
        <taxon>Eukaryota</taxon>
        <taxon>Metazoa</taxon>
        <taxon>Ecdysozoa</taxon>
        <taxon>Arthropoda</taxon>
        <taxon>Hexapoda</taxon>
        <taxon>Insecta</taxon>
        <taxon>Pterygota</taxon>
        <taxon>Neoptera</taxon>
        <taxon>Endopterygota</taxon>
        <taxon>Lepidoptera</taxon>
        <taxon>Glossata</taxon>
        <taxon>Ditrysia</taxon>
        <taxon>Tineoidea</taxon>
        <taxon>Psychidae</taxon>
        <taxon>Oiketicinae</taxon>
        <taxon>Eumeta</taxon>
    </lineage>
</organism>
<proteinExistence type="predicted"/>
<keyword evidence="2" id="KW-1185">Reference proteome</keyword>
<protein>
    <recommendedName>
        <fullName evidence="3">Mos1 transposase HTH domain-containing protein</fullName>
    </recommendedName>
</protein>
<dbReference type="OrthoDB" id="10017160at2759"/>
<gene>
    <name evidence="1" type="ORF">EVAR_62926_1</name>
</gene>
<sequence>MREKERSSYVARTCFEFKVKFFKLNECNLIAQQSLARFETVLDDEVTRKTTIYDWFAKFKLARVDRNDECRDGRPSTAVNNKHIDAVRPMMETDRHLTYH</sequence>
<evidence type="ECO:0000313" key="2">
    <source>
        <dbReference type="Proteomes" id="UP000299102"/>
    </source>
</evidence>
<reference evidence="1 2" key="1">
    <citation type="journal article" date="2019" name="Commun. Biol.">
        <title>The bagworm genome reveals a unique fibroin gene that provides high tensile strength.</title>
        <authorList>
            <person name="Kono N."/>
            <person name="Nakamura H."/>
            <person name="Ohtoshi R."/>
            <person name="Tomita M."/>
            <person name="Numata K."/>
            <person name="Arakawa K."/>
        </authorList>
    </citation>
    <scope>NUCLEOTIDE SEQUENCE [LARGE SCALE GENOMIC DNA]</scope>
</reference>
<evidence type="ECO:0000313" key="1">
    <source>
        <dbReference type="EMBL" id="GBP90273.1"/>
    </source>
</evidence>
<dbReference type="Proteomes" id="UP000299102">
    <property type="component" value="Unassembled WGS sequence"/>
</dbReference>
<comment type="caution">
    <text evidence="1">The sequence shown here is derived from an EMBL/GenBank/DDBJ whole genome shotgun (WGS) entry which is preliminary data.</text>
</comment>
<dbReference type="EMBL" id="BGZK01002070">
    <property type="protein sequence ID" value="GBP90273.1"/>
    <property type="molecule type" value="Genomic_DNA"/>
</dbReference>
<accession>A0A4C1ZU18</accession>
<evidence type="ECO:0008006" key="3">
    <source>
        <dbReference type="Google" id="ProtNLM"/>
    </source>
</evidence>
<dbReference type="AlphaFoldDB" id="A0A4C1ZU18"/>